<dbReference type="NCBIfam" id="NF009805">
    <property type="entry name" value="PRK13289.1"/>
    <property type="match status" value="1"/>
</dbReference>
<dbReference type="FunFam" id="2.40.30.10:FF:000034">
    <property type="entry name" value="Flavohemoprotein"/>
    <property type="match status" value="1"/>
</dbReference>
<feature type="domain" description="FAD-binding FR-type" evidence="18">
    <location>
        <begin position="149"/>
        <end position="265"/>
    </location>
</feature>
<dbReference type="InterPro" id="IPR039261">
    <property type="entry name" value="FNR_nucleotide-bd"/>
</dbReference>
<keyword evidence="5" id="KW-0216">Detoxification</keyword>
<evidence type="ECO:0000256" key="7">
    <source>
        <dbReference type="ARBA" id="ARBA00022630"/>
    </source>
</evidence>
<evidence type="ECO:0000256" key="4">
    <source>
        <dbReference type="ARBA" id="ARBA00012229"/>
    </source>
</evidence>
<dbReference type="InterPro" id="IPR001433">
    <property type="entry name" value="OxRdtase_FAD/NAD-bd"/>
</dbReference>
<keyword evidence="7" id="KW-0285">Flavoprotein</keyword>
<dbReference type="InterPro" id="IPR000971">
    <property type="entry name" value="Globin"/>
</dbReference>
<dbReference type="CDD" id="cd08922">
    <property type="entry name" value="FHb-globin"/>
    <property type="match status" value="1"/>
</dbReference>
<sequence length="409" mass="45034">MSLSEEQISIIKATVPVLAEHGNTITTEFYQTMLNENPELYNIFNKTKQVNGHQPRALAGALYAYAANIDNLGALSGALENITQKHASLFVTPEQYDIVGKYLLEAMGRVLGEALTPAVLEAWTQAYTLLAGVMIEQERKLYAAHAEWADWKEFEVSKKVPESEEVTSFYLKPVDGQPLPSYRPGQYISVRAHVPNFSYLQARQYSLSDAHLGGVYRISVKRDDGLHIAEGATTTQRGLVSNMLHGLNVGDKVQVSHPHGDFYLSQAAIDQSLPVVLISAGVGVTPLMSMLNYLVNSGSSQPISWIHGARRSTSQAFDNHVKDICKTHSNVHCTVFIKNPSDKDVLGETYQHAGRVSLAALDKKKDLFLGTEAEYYVCGPESFMADIKKDLIENGVAESRVNLESFGAE</sequence>
<evidence type="ECO:0000259" key="17">
    <source>
        <dbReference type="PROSITE" id="PS01033"/>
    </source>
</evidence>
<dbReference type="InterPro" id="IPR017927">
    <property type="entry name" value="FAD-bd_FR_type"/>
</dbReference>
<evidence type="ECO:0000256" key="6">
    <source>
        <dbReference type="ARBA" id="ARBA00022617"/>
    </source>
</evidence>
<keyword evidence="11" id="KW-0560">Oxidoreductase</keyword>
<keyword evidence="20" id="KW-1185">Reference proteome</keyword>
<organism evidence="19 20">
    <name type="scientific">Coleophoma cylindrospora</name>
    <dbReference type="NCBI Taxonomy" id="1849047"/>
    <lineage>
        <taxon>Eukaryota</taxon>
        <taxon>Fungi</taxon>
        <taxon>Dikarya</taxon>
        <taxon>Ascomycota</taxon>
        <taxon>Pezizomycotina</taxon>
        <taxon>Leotiomycetes</taxon>
        <taxon>Helotiales</taxon>
        <taxon>Dermateaceae</taxon>
        <taxon>Coleophoma</taxon>
    </lineage>
</organism>
<proteinExistence type="inferred from homology"/>
<dbReference type="GO" id="GO:0046210">
    <property type="term" value="P:nitric oxide catabolic process"/>
    <property type="evidence" value="ECO:0007669"/>
    <property type="project" value="TreeGrafter"/>
</dbReference>
<protein>
    <recommendedName>
        <fullName evidence="4">nitric oxide dioxygenase</fullName>
        <ecNumber evidence="4">1.14.12.17</ecNumber>
    </recommendedName>
</protein>
<dbReference type="EC" id="1.14.12.17" evidence="4"/>
<evidence type="ECO:0000313" key="20">
    <source>
        <dbReference type="Proteomes" id="UP000256645"/>
    </source>
</evidence>
<accession>A0A3D8QCI7</accession>
<evidence type="ECO:0000256" key="5">
    <source>
        <dbReference type="ARBA" id="ARBA00022575"/>
    </source>
</evidence>
<dbReference type="PROSITE" id="PS51384">
    <property type="entry name" value="FAD_FR"/>
    <property type="match status" value="1"/>
</dbReference>
<comment type="similarity">
    <text evidence="3">In the C-terminal section; belongs to the flavoprotein pyridine nucleotide cytochrome reductase family.</text>
</comment>
<dbReference type="GO" id="GO:0071949">
    <property type="term" value="F:FAD binding"/>
    <property type="evidence" value="ECO:0007669"/>
    <property type="project" value="TreeGrafter"/>
</dbReference>
<keyword evidence="9" id="KW-0274">FAD</keyword>
<evidence type="ECO:0000256" key="9">
    <source>
        <dbReference type="ARBA" id="ARBA00022827"/>
    </source>
</evidence>
<dbReference type="OrthoDB" id="436496at2759"/>
<dbReference type="InterPro" id="IPR017938">
    <property type="entry name" value="Riboflavin_synthase-like_b-brl"/>
</dbReference>
<dbReference type="SUPFAM" id="SSF46458">
    <property type="entry name" value="Globin-like"/>
    <property type="match status" value="1"/>
</dbReference>
<gene>
    <name evidence="19" type="ORF">BP6252_12538</name>
</gene>
<comment type="caution">
    <text evidence="19">The sequence shown here is derived from an EMBL/GenBank/DDBJ whole genome shotgun (WGS) entry which is preliminary data.</text>
</comment>
<keyword evidence="13" id="KW-0520">NAD</keyword>
<evidence type="ECO:0000256" key="12">
    <source>
        <dbReference type="ARBA" id="ARBA00023004"/>
    </source>
</evidence>
<dbReference type="InterPro" id="IPR009050">
    <property type="entry name" value="Globin-like_sf"/>
</dbReference>
<dbReference type="Proteomes" id="UP000256645">
    <property type="component" value="Unassembled WGS sequence"/>
</dbReference>
<dbReference type="Pfam" id="PF00042">
    <property type="entry name" value="Globin"/>
    <property type="match status" value="1"/>
</dbReference>
<dbReference type="FunFam" id="1.10.490.10:FF:000003">
    <property type="entry name" value="Flavohemoprotein"/>
    <property type="match status" value="1"/>
</dbReference>
<evidence type="ECO:0000256" key="3">
    <source>
        <dbReference type="ARBA" id="ARBA00006401"/>
    </source>
</evidence>
<evidence type="ECO:0000256" key="11">
    <source>
        <dbReference type="ARBA" id="ARBA00023002"/>
    </source>
</evidence>
<dbReference type="SUPFAM" id="SSF52343">
    <property type="entry name" value="Ferredoxin reductase-like, C-terminal NADP-linked domain"/>
    <property type="match status" value="1"/>
</dbReference>
<evidence type="ECO:0000256" key="8">
    <source>
        <dbReference type="ARBA" id="ARBA00022723"/>
    </source>
</evidence>
<evidence type="ECO:0000256" key="10">
    <source>
        <dbReference type="ARBA" id="ARBA00022857"/>
    </source>
</evidence>
<reference evidence="19 20" key="1">
    <citation type="journal article" date="2018" name="IMA Fungus">
        <title>IMA Genome-F 9: Draft genome sequence of Annulohypoxylon stygium, Aspergillus mulundensis, Berkeleyomyces basicola (syn. Thielaviopsis basicola), Ceratocystis smalleyi, two Cercospora beticola strains, Coleophoma cylindrospora, Fusarium fracticaudum, Phialophora cf. hyalina, and Morchella septimelata.</title>
        <authorList>
            <person name="Wingfield B.D."/>
            <person name="Bills G.F."/>
            <person name="Dong Y."/>
            <person name="Huang W."/>
            <person name="Nel W.J."/>
            <person name="Swalarsk-Parry B.S."/>
            <person name="Vaghefi N."/>
            <person name="Wilken P.M."/>
            <person name="An Z."/>
            <person name="de Beer Z.W."/>
            <person name="De Vos L."/>
            <person name="Chen L."/>
            <person name="Duong T.A."/>
            <person name="Gao Y."/>
            <person name="Hammerbacher A."/>
            <person name="Kikkert J.R."/>
            <person name="Li Y."/>
            <person name="Li H."/>
            <person name="Li K."/>
            <person name="Li Q."/>
            <person name="Liu X."/>
            <person name="Ma X."/>
            <person name="Naidoo K."/>
            <person name="Pethybridge S.J."/>
            <person name="Sun J."/>
            <person name="Steenkamp E.T."/>
            <person name="van der Nest M.A."/>
            <person name="van Wyk S."/>
            <person name="Wingfield M.J."/>
            <person name="Xiong C."/>
            <person name="Yue Q."/>
            <person name="Zhang X."/>
        </authorList>
    </citation>
    <scope>NUCLEOTIDE SEQUENCE [LARGE SCALE GENOMIC DNA]</scope>
    <source>
        <strain evidence="19 20">BP6252</strain>
    </source>
</reference>
<keyword evidence="6" id="KW-0349">Heme</keyword>
<evidence type="ECO:0000313" key="19">
    <source>
        <dbReference type="EMBL" id="RDW59451.1"/>
    </source>
</evidence>
<dbReference type="Gene3D" id="1.10.490.10">
    <property type="entry name" value="Globins"/>
    <property type="match status" value="1"/>
</dbReference>
<dbReference type="GO" id="GO:0008941">
    <property type="term" value="F:nitric oxide dioxygenase NAD(P)H activity"/>
    <property type="evidence" value="ECO:0007669"/>
    <property type="project" value="UniProtKB-EC"/>
</dbReference>
<dbReference type="GO" id="GO:0019825">
    <property type="term" value="F:oxygen binding"/>
    <property type="evidence" value="ECO:0007669"/>
    <property type="project" value="InterPro"/>
</dbReference>
<dbReference type="Gene3D" id="3.40.50.80">
    <property type="entry name" value="Nucleotide-binding domain of ferredoxin-NADP reductase (FNR) module"/>
    <property type="match status" value="1"/>
</dbReference>
<dbReference type="InterPro" id="IPR008333">
    <property type="entry name" value="Cbr1-like_FAD-bd_dom"/>
</dbReference>
<dbReference type="GO" id="GO:0046872">
    <property type="term" value="F:metal ion binding"/>
    <property type="evidence" value="ECO:0007669"/>
    <property type="project" value="UniProtKB-KW"/>
</dbReference>
<dbReference type="GO" id="GO:0020037">
    <property type="term" value="F:heme binding"/>
    <property type="evidence" value="ECO:0007669"/>
    <property type="project" value="InterPro"/>
</dbReference>
<dbReference type="PROSITE" id="PS01033">
    <property type="entry name" value="GLOBIN"/>
    <property type="match status" value="1"/>
</dbReference>
<dbReference type="EMBL" id="PDLM01000016">
    <property type="protein sequence ID" value="RDW59451.1"/>
    <property type="molecule type" value="Genomic_DNA"/>
</dbReference>
<comment type="cofactor">
    <cofactor evidence="1">
        <name>heme b</name>
        <dbReference type="ChEBI" id="CHEBI:60344"/>
    </cofactor>
</comment>
<evidence type="ECO:0000256" key="2">
    <source>
        <dbReference type="ARBA" id="ARBA00001974"/>
    </source>
</evidence>
<dbReference type="Pfam" id="PF00970">
    <property type="entry name" value="FAD_binding_6"/>
    <property type="match status" value="1"/>
</dbReference>
<dbReference type="Gene3D" id="2.40.30.10">
    <property type="entry name" value="Translation factors"/>
    <property type="match status" value="1"/>
</dbReference>
<comment type="catalytic activity">
    <reaction evidence="14">
        <text>2 nitric oxide + NADH + 2 O2 = 2 nitrate + NAD(+) + H(+)</text>
        <dbReference type="Rhea" id="RHEA:19469"/>
        <dbReference type="ChEBI" id="CHEBI:15378"/>
        <dbReference type="ChEBI" id="CHEBI:15379"/>
        <dbReference type="ChEBI" id="CHEBI:16480"/>
        <dbReference type="ChEBI" id="CHEBI:17632"/>
        <dbReference type="ChEBI" id="CHEBI:57540"/>
        <dbReference type="ChEBI" id="CHEBI:57945"/>
        <dbReference type="EC" id="1.14.12.17"/>
    </reaction>
</comment>
<evidence type="ECO:0000256" key="13">
    <source>
        <dbReference type="ARBA" id="ARBA00023027"/>
    </source>
</evidence>
<evidence type="ECO:0000256" key="16">
    <source>
        <dbReference type="ARBA" id="ARBA00056398"/>
    </source>
</evidence>
<dbReference type="Pfam" id="PF00175">
    <property type="entry name" value="NAD_binding_1"/>
    <property type="match status" value="1"/>
</dbReference>
<dbReference type="GO" id="GO:0009636">
    <property type="term" value="P:response to toxic substance"/>
    <property type="evidence" value="ECO:0007669"/>
    <property type="project" value="UniProtKB-KW"/>
</dbReference>
<dbReference type="SUPFAM" id="SSF63380">
    <property type="entry name" value="Riboflavin synthase domain-like"/>
    <property type="match status" value="1"/>
</dbReference>
<comment type="function">
    <text evidence="16">In the presence of oxygen and NADH, it has NADH oxidase activity, which leads to the generation of superoxide and H(2)O(2). Under anaerobic conditions, it also exhibits nitric oxide reductase and FAD reductase activities. However, all these reactions are much lower than NOD activity.</text>
</comment>
<dbReference type="PANTHER" id="PTHR43396">
    <property type="entry name" value="FLAVOHEMOPROTEIN"/>
    <property type="match status" value="1"/>
</dbReference>
<dbReference type="CDD" id="cd06184">
    <property type="entry name" value="flavohem_like_fad_nad_binding"/>
    <property type="match status" value="1"/>
</dbReference>
<comment type="cofactor">
    <cofactor evidence="2">
        <name>FAD</name>
        <dbReference type="ChEBI" id="CHEBI:57692"/>
    </cofactor>
</comment>
<name>A0A3D8QCI7_9HELO</name>
<dbReference type="AlphaFoldDB" id="A0A3D8QCI7"/>
<evidence type="ECO:0000259" key="18">
    <source>
        <dbReference type="PROSITE" id="PS51384"/>
    </source>
</evidence>
<dbReference type="PANTHER" id="PTHR43396:SF3">
    <property type="entry name" value="FLAVOHEMOPROTEIN"/>
    <property type="match status" value="1"/>
</dbReference>
<evidence type="ECO:0000256" key="1">
    <source>
        <dbReference type="ARBA" id="ARBA00001970"/>
    </source>
</evidence>
<keyword evidence="10" id="KW-0521">NADP</keyword>
<comment type="catalytic activity">
    <reaction evidence="15">
        <text>2 nitric oxide + NADPH + 2 O2 = 2 nitrate + NADP(+) + H(+)</text>
        <dbReference type="Rhea" id="RHEA:19465"/>
        <dbReference type="ChEBI" id="CHEBI:15378"/>
        <dbReference type="ChEBI" id="CHEBI:15379"/>
        <dbReference type="ChEBI" id="CHEBI:16480"/>
        <dbReference type="ChEBI" id="CHEBI:17632"/>
        <dbReference type="ChEBI" id="CHEBI:57783"/>
        <dbReference type="ChEBI" id="CHEBI:58349"/>
        <dbReference type="EC" id="1.14.12.17"/>
    </reaction>
</comment>
<feature type="domain" description="Globin" evidence="17">
    <location>
        <begin position="2"/>
        <end position="139"/>
    </location>
</feature>
<dbReference type="STRING" id="1849047.A0A3D8QCI7"/>
<keyword evidence="8" id="KW-0479">Metal-binding</keyword>
<evidence type="ECO:0000256" key="15">
    <source>
        <dbReference type="ARBA" id="ARBA00049433"/>
    </source>
</evidence>
<evidence type="ECO:0000256" key="14">
    <source>
        <dbReference type="ARBA" id="ARBA00048649"/>
    </source>
</evidence>
<dbReference type="FunFam" id="3.40.50.80:FF:000010">
    <property type="entry name" value="Flavohemoprotein"/>
    <property type="match status" value="1"/>
</dbReference>
<dbReference type="InterPro" id="IPR012292">
    <property type="entry name" value="Globin/Proto"/>
</dbReference>
<dbReference type="GO" id="GO:0071500">
    <property type="term" value="P:cellular response to nitrosative stress"/>
    <property type="evidence" value="ECO:0007669"/>
    <property type="project" value="TreeGrafter"/>
</dbReference>
<keyword evidence="12" id="KW-0408">Iron</keyword>